<dbReference type="InterPro" id="IPR036291">
    <property type="entry name" value="NAD(P)-bd_dom_sf"/>
</dbReference>
<dbReference type="OrthoDB" id="1522997at2"/>
<evidence type="ECO:0000256" key="2">
    <source>
        <dbReference type="ARBA" id="ARBA00023002"/>
    </source>
</evidence>
<dbReference type="PROSITE" id="PS00671">
    <property type="entry name" value="D_2_HYDROXYACID_DH_3"/>
    <property type="match status" value="1"/>
</dbReference>
<dbReference type="EMBL" id="FOLL01000002">
    <property type="protein sequence ID" value="SFB92312.1"/>
    <property type="molecule type" value="Genomic_DNA"/>
</dbReference>
<keyword evidence="8" id="KW-1185">Reference proteome</keyword>
<evidence type="ECO:0000313" key="8">
    <source>
        <dbReference type="Proteomes" id="UP000199577"/>
    </source>
</evidence>
<evidence type="ECO:0000256" key="4">
    <source>
        <dbReference type="RuleBase" id="RU003719"/>
    </source>
</evidence>
<gene>
    <name evidence="7" type="ORF">SAMN05421747_102129</name>
</gene>
<dbReference type="InterPro" id="IPR029753">
    <property type="entry name" value="D-isomer_DH_CS"/>
</dbReference>
<dbReference type="GO" id="GO:0016616">
    <property type="term" value="F:oxidoreductase activity, acting on the CH-OH group of donors, NAD or NADP as acceptor"/>
    <property type="evidence" value="ECO:0007669"/>
    <property type="project" value="InterPro"/>
</dbReference>
<evidence type="ECO:0000259" key="5">
    <source>
        <dbReference type="Pfam" id="PF00389"/>
    </source>
</evidence>
<dbReference type="InterPro" id="IPR006139">
    <property type="entry name" value="D-isomer_2_OHA_DH_cat_dom"/>
</dbReference>
<dbReference type="AlphaFoldDB" id="A0A1I1F092"/>
<dbReference type="SUPFAM" id="SSF51735">
    <property type="entry name" value="NAD(P)-binding Rossmann-fold domains"/>
    <property type="match status" value="1"/>
</dbReference>
<dbReference type="Gene3D" id="3.40.50.720">
    <property type="entry name" value="NAD(P)-binding Rossmann-like Domain"/>
    <property type="match status" value="2"/>
</dbReference>
<dbReference type="InterPro" id="IPR006140">
    <property type="entry name" value="D-isomer_DH_NAD-bd"/>
</dbReference>
<evidence type="ECO:0000259" key="6">
    <source>
        <dbReference type="Pfam" id="PF02826"/>
    </source>
</evidence>
<evidence type="ECO:0000256" key="1">
    <source>
        <dbReference type="ARBA" id="ARBA00005854"/>
    </source>
</evidence>
<protein>
    <submittedName>
        <fullName evidence="7">Glycerate dehydrogenase</fullName>
    </submittedName>
</protein>
<feature type="domain" description="D-isomer specific 2-hydroxyacid dehydrogenase catalytic" evidence="5">
    <location>
        <begin position="20"/>
        <end position="318"/>
    </location>
</feature>
<proteinExistence type="inferred from homology"/>
<dbReference type="SUPFAM" id="SSF52283">
    <property type="entry name" value="Formate/glycerate dehydrogenase catalytic domain-like"/>
    <property type="match status" value="1"/>
</dbReference>
<reference evidence="7 8" key="1">
    <citation type="submission" date="2016-10" db="EMBL/GenBank/DDBJ databases">
        <authorList>
            <person name="de Groot N.N."/>
        </authorList>
    </citation>
    <scope>NUCLEOTIDE SEQUENCE [LARGE SCALE GENOMIC DNA]</scope>
    <source>
        <strain evidence="7 8">DSM 22900</strain>
    </source>
</reference>
<dbReference type="PANTHER" id="PTHR43761">
    <property type="entry name" value="D-ISOMER SPECIFIC 2-HYDROXYACID DEHYDROGENASE FAMILY PROTEIN (AFU_ORTHOLOGUE AFUA_1G13630)"/>
    <property type="match status" value="1"/>
</dbReference>
<comment type="similarity">
    <text evidence="1 4">Belongs to the D-isomer specific 2-hydroxyacid dehydrogenase family.</text>
</comment>
<dbReference type="PANTHER" id="PTHR43761:SF1">
    <property type="entry name" value="D-ISOMER SPECIFIC 2-HYDROXYACID DEHYDROGENASE CATALYTIC DOMAIN-CONTAINING PROTEIN-RELATED"/>
    <property type="match status" value="1"/>
</dbReference>
<dbReference type="GO" id="GO:0051287">
    <property type="term" value="F:NAD binding"/>
    <property type="evidence" value="ECO:0007669"/>
    <property type="project" value="InterPro"/>
</dbReference>
<name>A0A1I1F092_9SPHI</name>
<feature type="domain" description="D-isomer specific 2-hydroxyacid dehydrogenase NAD-binding" evidence="6">
    <location>
        <begin position="107"/>
        <end position="287"/>
    </location>
</feature>
<evidence type="ECO:0000313" key="7">
    <source>
        <dbReference type="EMBL" id="SFB92312.1"/>
    </source>
</evidence>
<dbReference type="Proteomes" id="UP000199577">
    <property type="component" value="Unassembled WGS sequence"/>
</dbReference>
<evidence type="ECO:0000256" key="3">
    <source>
        <dbReference type="ARBA" id="ARBA00023027"/>
    </source>
</evidence>
<accession>A0A1I1F092</accession>
<dbReference type="FunFam" id="3.40.50.720:FF:000203">
    <property type="entry name" value="D-3-phosphoglycerate dehydrogenase (SerA)"/>
    <property type="match status" value="1"/>
</dbReference>
<keyword evidence="2 4" id="KW-0560">Oxidoreductase</keyword>
<dbReference type="CDD" id="cd12162">
    <property type="entry name" value="2-Hacid_dh_4"/>
    <property type="match status" value="1"/>
</dbReference>
<dbReference type="Pfam" id="PF00389">
    <property type="entry name" value="2-Hacid_dh"/>
    <property type="match status" value="1"/>
</dbReference>
<dbReference type="Pfam" id="PF02826">
    <property type="entry name" value="2-Hacid_dh_C"/>
    <property type="match status" value="1"/>
</dbReference>
<organism evidence="7 8">
    <name type="scientific">Parapedobacter composti</name>
    <dbReference type="NCBI Taxonomy" id="623281"/>
    <lineage>
        <taxon>Bacteria</taxon>
        <taxon>Pseudomonadati</taxon>
        <taxon>Bacteroidota</taxon>
        <taxon>Sphingobacteriia</taxon>
        <taxon>Sphingobacteriales</taxon>
        <taxon>Sphingobacteriaceae</taxon>
        <taxon>Parapedobacter</taxon>
    </lineage>
</organism>
<keyword evidence="3" id="KW-0520">NAD</keyword>
<dbReference type="InterPro" id="IPR050418">
    <property type="entry name" value="D-iso_2-hydroxyacid_DH_PdxB"/>
</dbReference>
<dbReference type="PROSITE" id="PS00670">
    <property type="entry name" value="D_2_HYDROXYACID_DH_2"/>
    <property type="match status" value="1"/>
</dbReference>
<dbReference type="RefSeq" id="WP_090971264.1">
    <property type="nucleotide sequence ID" value="NZ_FOLL01000002.1"/>
</dbReference>
<sequence length="319" mass="34695">MKLVIVDGYALNPGDLSWSALEALGEVMYYDRTAKSEIVARAADAEAILTNKVALDRQTLEQLPELKYIGVTATGYNIIDVDYARQRGIVVTNVPGYSTPSVAQLTFALLLEHCHHVQQHSDSVLEGNWSRSPDFSFWDYPLVELSGKKLGIIGFGDIGQQVADIAAAFGMSILAHSRTQTDQSHRKNFRWVELDELLEQADVVSLHCPLTPQTQGMINRVALAKMKPTAFLVNTSRGPLIVEEDLAAALNGGQIAGAGLDVLSTEPPASGNPLFAAKNCFITPHIGWATQEARARLMDQVVANLKDYLAGNPSNIVNK</sequence>
<dbReference type="STRING" id="623281.SAMN05421747_102129"/>